<dbReference type="SUPFAM" id="SSF56112">
    <property type="entry name" value="Protein kinase-like (PK-like)"/>
    <property type="match status" value="1"/>
</dbReference>
<accession>A0ABX2FD77</accession>
<organism evidence="2 3">
    <name type="scientific">Kibdelosporangium persicum</name>
    <dbReference type="NCBI Taxonomy" id="2698649"/>
    <lineage>
        <taxon>Bacteria</taxon>
        <taxon>Bacillati</taxon>
        <taxon>Actinomycetota</taxon>
        <taxon>Actinomycetes</taxon>
        <taxon>Pseudonocardiales</taxon>
        <taxon>Pseudonocardiaceae</taxon>
        <taxon>Kibdelosporangium</taxon>
    </lineage>
</organism>
<dbReference type="InterPro" id="IPR011009">
    <property type="entry name" value="Kinase-like_dom_sf"/>
</dbReference>
<dbReference type="EMBL" id="JAAATY010000023">
    <property type="protein sequence ID" value="NRN68867.1"/>
    <property type="molecule type" value="Genomic_DNA"/>
</dbReference>
<evidence type="ECO:0000313" key="2">
    <source>
        <dbReference type="EMBL" id="NRN68867.1"/>
    </source>
</evidence>
<dbReference type="Proteomes" id="UP000763557">
    <property type="component" value="Unassembled WGS sequence"/>
</dbReference>
<name>A0ABX2FD77_9PSEU</name>
<dbReference type="RefSeq" id="WP_173138444.1">
    <property type="nucleotide sequence ID" value="NZ_CBCSGW010000029.1"/>
</dbReference>
<feature type="domain" description="Aminoglycoside phosphotransferase" evidence="1">
    <location>
        <begin position="146"/>
        <end position="260"/>
    </location>
</feature>
<keyword evidence="3" id="KW-1185">Reference proteome</keyword>
<comment type="caution">
    <text evidence="2">The sequence shown here is derived from an EMBL/GenBank/DDBJ whole genome shotgun (WGS) entry which is preliminary data.</text>
</comment>
<reference evidence="2 3" key="1">
    <citation type="submission" date="2020-01" db="EMBL/GenBank/DDBJ databases">
        <title>Kibdelosporangium persica a novel Actinomycetes from a hot desert in Iran.</title>
        <authorList>
            <person name="Safaei N."/>
            <person name="Zaburannyi N."/>
            <person name="Mueller R."/>
            <person name="Wink J."/>
        </authorList>
    </citation>
    <scope>NUCLEOTIDE SEQUENCE [LARGE SCALE GENOMIC DNA]</scope>
    <source>
        <strain evidence="2 3">4NS15</strain>
    </source>
</reference>
<protein>
    <submittedName>
        <fullName evidence="2">Phosphotransferase family enzyme</fullName>
    </submittedName>
</protein>
<sequence>MTSAEVWTTAAWREVVQAWVDERLAEASIRRIGDLTQPRVRPWGTVLTAPTSQGVIWVKAPGPQTVFEVALYEVLRDVAPEWVLEPIAIDVQRGWLVLPDGGTAVRESTADPVESMMKILPQYGELQRRLSPHVDRLLAAGVADMRAETVPRRFDEAVDAVRARPHDKALVERIVDRRDLVVERAGQLTIAPSLDHNDLHLGNVFLRGDRAVFYDWGDSVVSHPFASMLVAIGHNADQAVVARLRDSYLEAFTDLAPRRELAEQIDLACWIGMIARTLVWDRALGAGPAPEKWATASLETLSGLLDGNWLKVAQ</sequence>
<evidence type="ECO:0000313" key="3">
    <source>
        <dbReference type="Proteomes" id="UP000763557"/>
    </source>
</evidence>
<dbReference type="InterPro" id="IPR002575">
    <property type="entry name" value="Aminoglycoside_PTrfase"/>
</dbReference>
<evidence type="ECO:0000259" key="1">
    <source>
        <dbReference type="Pfam" id="PF01636"/>
    </source>
</evidence>
<proteinExistence type="predicted"/>
<dbReference type="Pfam" id="PF01636">
    <property type="entry name" value="APH"/>
    <property type="match status" value="1"/>
</dbReference>
<gene>
    <name evidence="2" type="ORF">GC106_61220</name>
</gene>